<protein>
    <recommendedName>
        <fullName evidence="5">Septum formation-related domain-containing protein</fullName>
    </recommendedName>
</protein>
<keyword evidence="2" id="KW-1133">Transmembrane helix</keyword>
<keyword evidence="2" id="KW-0812">Transmembrane</keyword>
<accession>A0ABT2K2G6</accession>
<feature type="compositionally biased region" description="Gly residues" evidence="1">
    <location>
        <begin position="41"/>
        <end position="66"/>
    </location>
</feature>
<feature type="compositionally biased region" description="Pro residues" evidence="1">
    <location>
        <begin position="27"/>
        <end position="37"/>
    </location>
</feature>
<dbReference type="EMBL" id="JAJAGO010000020">
    <property type="protein sequence ID" value="MCT2594360.1"/>
    <property type="molecule type" value="Genomic_DNA"/>
</dbReference>
<evidence type="ECO:0000256" key="1">
    <source>
        <dbReference type="SAM" id="MobiDB-lite"/>
    </source>
</evidence>
<evidence type="ECO:0008006" key="5">
    <source>
        <dbReference type="Google" id="ProtNLM"/>
    </source>
</evidence>
<organism evidence="3 4">
    <name type="scientific">Streptomyces gossypii</name>
    <dbReference type="NCBI Taxonomy" id="2883101"/>
    <lineage>
        <taxon>Bacteria</taxon>
        <taxon>Bacillati</taxon>
        <taxon>Actinomycetota</taxon>
        <taxon>Actinomycetes</taxon>
        <taxon>Kitasatosporales</taxon>
        <taxon>Streptomycetaceae</taxon>
        <taxon>Streptomyces</taxon>
    </lineage>
</organism>
<keyword evidence="2" id="KW-0472">Membrane</keyword>
<feature type="region of interest" description="Disordered" evidence="1">
    <location>
        <begin position="1"/>
        <end position="88"/>
    </location>
</feature>
<reference evidence="3 4" key="1">
    <citation type="submission" date="2021-10" db="EMBL/GenBank/DDBJ databases">
        <title>Streptomyces gossypii sp. nov., isolated from soil collected from cotton field.</title>
        <authorList>
            <person name="Ge X."/>
            <person name="Chen X."/>
            <person name="Liu W."/>
        </authorList>
    </citation>
    <scope>NUCLEOTIDE SEQUENCE [LARGE SCALE GENOMIC DNA]</scope>
    <source>
        <strain evidence="3 4">N2-109</strain>
    </source>
</reference>
<feature type="compositionally biased region" description="Gly residues" evidence="1">
    <location>
        <begin position="14"/>
        <end position="26"/>
    </location>
</feature>
<gene>
    <name evidence="3" type="ORF">LHJ74_31390</name>
</gene>
<keyword evidence="4" id="KW-1185">Reference proteome</keyword>
<feature type="compositionally biased region" description="Acidic residues" evidence="1">
    <location>
        <begin position="138"/>
        <end position="147"/>
    </location>
</feature>
<name>A0ABT2K2G6_9ACTN</name>
<dbReference type="Proteomes" id="UP001156389">
    <property type="component" value="Unassembled WGS sequence"/>
</dbReference>
<evidence type="ECO:0000313" key="4">
    <source>
        <dbReference type="Proteomes" id="UP001156389"/>
    </source>
</evidence>
<evidence type="ECO:0000256" key="2">
    <source>
        <dbReference type="SAM" id="Phobius"/>
    </source>
</evidence>
<evidence type="ECO:0000313" key="3">
    <source>
        <dbReference type="EMBL" id="MCT2594360.1"/>
    </source>
</evidence>
<dbReference type="RefSeq" id="WP_260221694.1">
    <property type="nucleotide sequence ID" value="NZ_JAJAGO010000020.1"/>
</dbReference>
<feature type="region of interest" description="Disordered" evidence="1">
    <location>
        <begin position="118"/>
        <end position="172"/>
    </location>
</feature>
<proteinExistence type="predicted"/>
<sequence length="295" mass="29880">MSFPPPPQDPHGSGAAGSGGGFGPPQGFGPPEQPGPPQGYGQPGQPGGYGQPPGGPGGSGGGFGQPPGGPGQPPYGGMPQQPPGGGNNGAKVAAIVVGAVLVLGLAVGGVILMGGDDGEDKASDSKSSDTSSASADPTEGETEDTEIPDPSGTEREQESETPTDEPTPEVSSSDLVPFVVLDPGQCFDHPSLSSDVSVVTKRSCDGPHNGEVIANDKLTGNFSTDKDLQAKVLELCKADASERLKSIPQDGRNYYFYAIYPSLDTYKDRGQDTISCSLTLSNSLDGTKLTKPLPS</sequence>
<feature type="transmembrane region" description="Helical" evidence="2">
    <location>
        <begin position="92"/>
        <end position="113"/>
    </location>
</feature>
<comment type="caution">
    <text evidence="3">The sequence shown here is derived from an EMBL/GenBank/DDBJ whole genome shotgun (WGS) entry which is preliminary data.</text>
</comment>